<dbReference type="PROSITE" id="PS50887">
    <property type="entry name" value="GGDEF"/>
    <property type="match status" value="1"/>
</dbReference>
<dbReference type="SMART" id="SM00052">
    <property type="entry name" value="EAL"/>
    <property type="match status" value="1"/>
</dbReference>
<name>A0A5C8ZHP9_9ACTN</name>
<dbReference type="Gene3D" id="3.30.70.270">
    <property type="match status" value="1"/>
</dbReference>
<accession>A0A5C8ZHP9</accession>
<dbReference type="Proteomes" id="UP000321234">
    <property type="component" value="Unassembled WGS sequence"/>
</dbReference>
<keyword evidence="1" id="KW-1133">Transmembrane helix</keyword>
<gene>
    <name evidence="4" type="ORF">FMM08_07600</name>
</gene>
<protein>
    <submittedName>
        <fullName evidence="4">Bifunctional diguanylate cyclase/phosphodiesterase</fullName>
    </submittedName>
</protein>
<organism evidence="4 5">
    <name type="scientific">Quadrisphaera setariae</name>
    <dbReference type="NCBI Taxonomy" id="2593304"/>
    <lineage>
        <taxon>Bacteria</taxon>
        <taxon>Bacillati</taxon>
        <taxon>Actinomycetota</taxon>
        <taxon>Actinomycetes</taxon>
        <taxon>Kineosporiales</taxon>
        <taxon>Kineosporiaceae</taxon>
        <taxon>Quadrisphaera</taxon>
    </lineage>
</organism>
<keyword evidence="1" id="KW-0472">Membrane</keyword>
<dbReference type="InterPro" id="IPR000160">
    <property type="entry name" value="GGDEF_dom"/>
</dbReference>
<evidence type="ECO:0000313" key="5">
    <source>
        <dbReference type="Proteomes" id="UP000321234"/>
    </source>
</evidence>
<dbReference type="PANTHER" id="PTHR33121:SF79">
    <property type="entry name" value="CYCLIC DI-GMP PHOSPHODIESTERASE PDED-RELATED"/>
    <property type="match status" value="1"/>
</dbReference>
<evidence type="ECO:0000256" key="1">
    <source>
        <dbReference type="SAM" id="Phobius"/>
    </source>
</evidence>
<feature type="transmembrane region" description="Helical" evidence="1">
    <location>
        <begin position="49"/>
        <end position="69"/>
    </location>
</feature>
<feature type="domain" description="GGDEF" evidence="3">
    <location>
        <begin position="176"/>
        <end position="298"/>
    </location>
</feature>
<dbReference type="SUPFAM" id="SSF141868">
    <property type="entry name" value="EAL domain-like"/>
    <property type="match status" value="1"/>
</dbReference>
<dbReference type="PROSITE" id="PS50883">
    <property type="entry name" value="EAL"/>
    <property type="match status" value="1"/>
</dbReference>
<feature type="domain" description="EAL" evidence="2">
    <location>
        <begin position="299"/>
        <end position="555"/>
    </location>
</feature>
<dbReference type="CDD" id="cd01949">
    <property type="entry name" value="GGDEF"/>
    <property type="match status" value="1"/>
</dbReference>
<dbReference type="SUPFAM" id="SSF55073">
    <property type="entry name" value="Nucleotide cyclase"/>
    <property type="match status" value="1"/>
</dbReference>
<dbReference type="OrthoDB" id="23692at2"/>
<feature type="transmembrane region" description="Helical" evidence="1">
    <location>
        <begin position="125"/>
        <end position="142"/>
    </location>
</feature>
<comment type="caution">
    <text evidence="4">The sequence shown here is derived from an EMBL/GenBank/DDBJ whole genome shotgun (WGS) entry which is preliminary data.</text>
</comment>
<proteinExistence type="predicted"/>
<dbReference type="Pfam" id="PF00990">
    <property type="entry name" value="GGDEF"/>
    <property type="match status" value="1"/>
</dbReference>
<feature type="transmembrane region" description="Helical" evidence="1">
    <location>
        <begin position="100"/>
        <end position="119"/>
    </location>
</feature>
<evidence type="ECO:0000259" key="2">
    <source>
        <dbReference type="PROSITE" id="PS50883"/>
    </source>
</evidence>
<dbReference type="InterPro" id="IPR043128">
    <property type="entry name" value="Rev_trsase/Diguanyl_cyclase"/>
</dbReference>
<dbReference type="InterPro" id="IPR035919">
    <property type="entry name" value="EAL_sf"/>
</dbReference>
<dbReference type="RefSeq" id="WP_147925762.1">
    <property type="nucleotide sequence ID" value="NZ_VKAC01000004.1"/>
</dbReference>
<dbReference type="InterPro" id="IPR029787">
    <property type="entry name" value="Nucleotide_cyclase"/>
</dbReference>
<dbReference type="Pfam" id="PF00563">
    <property type="entry name" value="EAL"/>
    <property type="match status" value="1"/>
</dbReference>
<dbReference type="CDD" id="cd01948">
    <property type="entry name" value="EAL"/>
    <property type="match status" value="1"/>
</dbReference>
<dbReference type="Gene3D" id="3.20.20.450">
    <property type="entry name" value="EAL domain"/>
    <property type="match status" value="1"/>
</dbReference>
<dbReference type="SMART" id="SM00267">
    <property type="entry name" value="GGDEF"/>
    <property type="match status" value="1"/>
</dbReference>
<dbReference type="NCBIfam" id="TIGR00254">
    <property type="entry name" value="GGDEF"/>
    <property type="match status" value="1"/>
</dbReference>
<sequence length="564" mass="58982">MATGLAVILSTLLPSAAPERDVTLVRVVNGLAVVAGIGMVLLRAHTTRLLPHVVIGGGVVLITTALHASGGGASAVAYAAVYCLAPGYAFMLLPPRSATVHLLLTVLVGAPSLALSAGVGPAEQVVVWSVAVLLGAVVGWMARALQRAEADHLTGLANHRGLERALDEAIASGGAADLAYALLDLDHFRAWNDTRGRASGDRLLQEVARAWAEVVPPGTALGRLGADAFGLVLPQTSAAEAELLLTRLHAALPSGATCSAGLAQHEPGESASMLTARTESAVYAAKRAGRSRTHVHAGGGPDGRAVLEGLQRGEFEVHYQPIVDPRTGRTTAAEALVRWRTPEGGLVPPSDFLPDAERSGVIVQLGAWVLRTACSAAATWTADGSEDAVPYLTVNASGPELQDPTYWRTVHDALAATGLPAERLVLELVESHYDIESLHLANNLHQIRQLGVRTALDDFGTGYSSLDRLRRSGVDILKIDKSFTDDITSETSEAPLVLAILAMGKALGLRVVAEGVETRAQAAWLVAHGCDAAQGWFFGRPAPHLERATASGRSDGPTRIAVQH</sequence>
<dbReference type="InterPro" id="IPR050706">
    <property type="entry name" value="Cyclic-di-GMP_PDE-like"/>
</dbReference>
<feature type="transmembrane region" description="Helical" evidence="1">
    <location>
        <begin position="24"/>
        <end position="42"/>
    </location>
</feature>
<evidence type="ECO:0000259" key="3">
    <source>
        <dbReference type="PROSITE" id="PS50887"/>
    </source>
</evidence>
<dbReference type="InterPro" id="IPR001633">
    <property type="entry name" value="EAL_dom"/>
</dbReference>
<dbReference type="EMBL" id="VKAC01000004">
    <property type="protein sequence ID" value="TXR56633.1"/>
    <property type="molecule type" value="Genomic_DNA"/>
</dbReference>
<reference evidence="4 5" key="1">
    <citation type="submission" date="2019-07" db="EMBL/GenBank/DDBJ databases">
        <title>Quadrisphaera sp. strain DD2A genome sequencing and assembly.</title>
        <authorList>
            <person name="Kim I."/>
        </authorList>
    </citation>
    <scope>NUCLEOTIDE SEQUENCE [LARGE SCALE GENOMIC DNA]</scope>
    <source>
        <strain evidence="4 5">DD2A</strain>
    </source>
</reference>
<keyword evidence="1" id="KW-0812">Transmembrane</keyword>
<dbReference type="PANTHER" id="PTHR33121">
    <property type="entry name" value="CYCLIC DI-GMP PHOSPHODIESTERASE PDEF"/>
    <property type="match status" value="1"/>
</dbReference>
<dbReference type="AlphaFoldDB" id="A0A5C8ZHP9"/>
<dbReference type="GO" id="GO:0071111">
    <property type="term" value="F:cyclic-guanylate-specific phosphodiesterase activity"/>
    <property type="evidence" value="ECO:0007669"/>
    <property type="project" value="InterPro"/>
</dbReference>
<keyword evidence="5" id="KW-1185">Reference proteome</keyword>
<evidence type="ECO:0000313" key="4">
    <source>
        <dbReference type="EMBL" id="TXR56633.1"/>
    </source>
</evidence>